<dbReference type="Gene3D" id="3.40.50.2000">
    <property type="entry name" value="Glycogen Phosphorylase B"/>
    <property type="match status" value="1"/>
</dbReference>
<dbReference type="InterPro" id="IPR002213">
    <property type="entry name" value="UDP_glucos_trans"/>
</dbReference>
<keyword evidence="3" id="KW-0812">Transmembrane</keyword>
<dbReference type="AlphaFoldDB" id="A0A077WUC3"/>
<dbReference type="OrthoDB" id="5835829at2759"/>
<keyword evidence="2" id="KW-0808">Transferase</keyword>
<evidence type="ECO:0000256" key="1">
    <source>
        <dbReference type="ARBA" id="ARBA00022676"/>
    </source>
</evidence>
<keyword evidence="3" id="KW-0472">Membrane</keyword>
<name>A0A077WUC3_9FUNG</name>
<evidence type="ECO:0000313" key="4">
    <source>
        <dbReference type="EMBL" id="CDS11216.1"/>
    </source>
</evidence>
<reference evidence="4" key="1">
    <citation type="journal article" date="2014" name="Genome Announc.">
        <title>De novo whole-genome sequence and genome annotation of Lichtheimia ramosa.</title>
        <authorList>
            <person name="Linde J."/>
            <person name="Schwartze V."/>
            <person name="Binder U."/>
            <person name="Lass-Florl C."/>
            <person name="Voigt K."/>
            <person name="Horn F."/>
        </authorList>
    </citation>
    <scope>NUCLEOTIDE SEQUENCE</scope>
    <source>
        <strain evidence="4">JMRC FSU:6197</strain>
    </source>
</reference>
<dbReference type="EMBL" id="LK023346">
    <property type="protein sequence ID" value="CDS11216.1"/>
    <property type="molecule type" value="Genomic_DNA"/>
</dbReference>
<dbReference type="SUPFAM" id="SSF53756">
    <property type="entry name" value="UDP-Glycosyltransferase/glycogen phosphorylase"/>
    <property type="match status" value="1"/>
</dbReference>
<feature type="transmembrane region" description="Helical" evidence="3">
    <location>
        <begin position="341"/>
        <end position="363"/>
    </location>
</feature>
<proteinExistence type="predicted"/>
<organism evidence="4">
    <name type="scientific">Lichtheimia ramosa</name>
    <dbReference type="NCBI Taxonomy" id="688394"/>
    <lineage>
        <taxon>Eukaryota</taxon>
        <taxon>Fungi</taxon>
        <taxon>Fungi incertae sedis</taxon>
        <taxon>Mucoromycota</taxon>
        <taxon>Mucoromycotina</taxon>
        <taxon>Mucoromycetes</taxon>
        <taxon>Mucorales</taxon>
        <taxon>Lichtheimiaceae</taxon>
        <taxon>Lichtheimia</taxon>
    </lineage>
</organism>
<dbReference type="CDD" id="cd03784">
    <property type="entry name" value="GT1_Gtf-like"/>
    <property type="match status" value="1"/>
</dbReference>
<gene>
    <name evidence="4" type="ORF">LRAMOSA03479</name>
</gene>
<evidence type="ECO:0000256" key="2">
    <source>
        <dbReference type="ARBA" id="ARBA00022679"/>
    </source>
</evidence>
<evidence type="ECO:0000256" key="3">
    <source>
        <dbReference type="SAM" id="Phobius"/>
    </source>
</evidence>
<keyword evidence="3" id="KW-1133">Transmembrane helix</keyword>
<protein>
    <recommendedName>
        <fullName evidence="5">UDP-glycosyltransferases domain-containing protein</fullName>
    </recommendedName>
</protein>
<evidence type="ECO:0008006" key="5">
    <source>
        <dbReference type="Google" id="ProtNLM"/>
    </source>
</evidence>
<dbReference type="PANTHER" id="PTHR48043">
    <property type="entry name" value="EG:EG0003.4 PROTEIN-RELATED"/>
    <property type="match status" value="1"/>
</dbReference>
<keyword evidence="1" id="KW-0328">Glycosyltransferase</keyword>
<sequence>MQQHSTYSTISSDADPPYMNKNPIVRMSESNTEHMSYARRFYDAFIWRAQALWHLGFSPWPIPLAINNKRWEDALKLVNNLYGVEDPRPMGPLVELVGPIYSEDVNAGTLDPDLEQYLDARQRVVYVAFGQFMMATSAETSTRVLHMLLENYEAGELDGFVWSAIRGTPLPEHITTSSGTHYYLNSTEFQNIGRIVPWVSQKAILRHPSIITFVTHGGAGSLYEAAYFGKRMLFTPFCGDQIYHALNFERKNAGLWFILEEADTNTMTTALNQVLKDENGTMQQEARRLQAIFQIHSQHALARATDLVEEVAFTADSDGKLPHRRDIARNLSFFKRNNYDLYLGLLALITAIVTLSYRVVVLVKEHLRIKKKVD</sequence>
<dbReference type="Pfam" id="PF00201">
    <property type="entry name" value="UDPGT"/>
    <property type="match status" value="1"/>
</dbReference>
<dbReference type="InterPro" id="IPR050271">
    <property type="entry name" value="UDP-glycosyltransferase"/>
</dbReference>
<dbReference type="PANTHER" id="PTHR48043:SF145">
    <property type="entry name" value="FI06409P-RELATED"/>
    <property type="match status" value="1"/>
</dbReference>
<accession>A0A077WUC3</accession>
<dbReference type="GO" id="GO:0008194">
    <property type="term" value="F:UDP-glycosyltransferase activity"/>
    <property type="evidence" value="ECO:0007669"/>
    <property type="project" value="InterPro"/>
</dbReference>